<dbReference type="InterPro" id="IPR052529">
    <property type="entry name" value="Bact_Transport_Assoc"/>
</dbReference>
<keyword evidence="1" id="KW-0472">Membrane</keyword>
<name>B6BJL8_SULGG</name>
<dbReference type="EMBL" id="AFRZ01000001">
    <property type="protein sequence ID" value="EHP31263.1"/>
    <property type="molecule type" value="Genomic_DNA"/>
</dbReference>
<feature type="transmembrane region" description="Helical" evidence="1">
    <location>
        <begin position="357"/>
        <end position="376"/>
    </location>
</feature>
<feature type="transmembrane region" description="Helical" evidence="1">
    <location>
        <begin position="222"/>
        <end position="241"/>
    </location>
</feature>
<dbReference type="Proteomes" id="UP000006431">
    <property type="component" value="Unassembled WGS sequence"/>
</dbReference>
<feature type="transmembrane region" description="Helical" evidence="1">
    <location>
        <begin position="327"/>
        <end position="345"/>
    </location>
</feature>
<dbReference type="STRING" id="929558.SMGD1_2741"/>
<feature type="transmembrane region" description="Helical" evidence="1">
    <location>
        <begin position="101"/>
        <end position="118"/>
    </location>
</feature>
<dbReference type="eggNOG" id="COG2311">
    <property type="taxonomic scope" value="Bacteria"/>
</dbReference>
<evidence type="ECO:0000313" key="3">
    <source>
        <dbReference type="EMBL" id="EHP31263.1"/>
    </source>
</evidence>
<dbReference type="Pfam" id="PF04235">
    <property type="entry name" value="DUF418"/>
    <property type="match status" value="1"/>
</dbReference>
<dbReference type="RefSeq" id="WP_008337187.1">
    <property type="nucleotide sequence ID" value="NZ_AFRZ01000001.1"/>
</dbReference>
<sequence length="404" mass="47307">MGEKIAPISKNNRVEILDVVRGFAIFGIIIANIQAWSGYKFVPYEVLQTLPYYDYNTTLKYLFMFFIDTKFYTLFSLLFGIGFYIQFDKQRDSQASFMKTYRKRLGFLIMFGAIHSFFWSGDILLIYGAVGLVFVMFRNLSHYTIFKLSIFFYFIWLAYDILFALFFPEVMNYPSGAYKTYPDISPAELTAIFQNGTFMEVLQANWHNLYYRYIDLVPSGRLTKVLALFMLGFYLMSINYFTTYARSVKLFTIFFVLGVALTYISYEIGGSMGQFSHDLKNVAYKAFAVSGQIFLAMSYINILAILDEKAFFKKFFHLFAYVGRMSFTSYLTHTIFGFLIFYPFFGGLFGTMGILEITILAIVLYALQIVFSYAWLKYFRFGPLEWLWRCLTYSKLYPILKTKK</sequence>
<accession>H1FTF4</accession>
<dbReference type="HOGENOM" id="CLU_039610_0_0_7"/>
<dbReference type="PANTHER" id="PTHR30590">
    <property type="entry name" value="INNER MEMBRANE PROTEIN"/>
    <property type="match status" value="1"/>
</dbReference>
<organism evidence="3 4">
    <name type="scientific">Sulfurimonas gotlandica (strain DSM 19862 / JCM 16533 / GD1)</name>
    <dbReference type="NCBI Taxonomy" id="929558"/>
    <lineage>
        <taxon>Bacteria</taxon>
        <taxon>Pseudomonadati</taxon>
        <taxon>Campylobacterota</taxon>
        <taxon>Epsilonproteobacteria</taxon>
        <taxon>Campylobacterales</taxon>
        <taxon>Sulfurimonadaceae</taxon>
        <taxon>Sulfurimonas</taxon>
    </lineage>
</organism>
<feature type="transmembrane region" description="Helical" evidence="1">
    <location>
        <begin position="59"/>
        <end position="81"/>
    </location>
</feature>
<dbReference type="InterPro" id="IPR007349">
    <property type="entry name" value="DUF418"/>
</dbReference>
<protein>
    <submittedName>
        <fullName evidence="3">Protein containing DUF405/DUF418, putative transport protein</fullName>
    </submittedName>
</protein>
<keyword evidence="4" id="KW-1185">Reference proteome</keyword>
<gene>
    <name evidence="3" type="ORF">SMGD1_2741</name>
</gene>
<keyword evidence="1" id="KW-1133">Transmembrane helix</keyword>
<feature type="transmembrane region" description="Helical" evidence="1">
    <location>
        <begin position="248"/>
        <end position="266"/>
    </location>
</feature>
<proteinExistence type="predicted"/>
<keyword evidence="1" id="KW-0812">Transmembrane</keyword>
<feature type="transmembrane region" description="Helical" evidence="1">
    <location>
        <begin position="286"/>
        <end position="306"/>
    </location>
</feature>
<feature type="transmembrane region" description="Helical" evidence="1">
    <location>
        <begin position="148"/>
        <end position="167"/>
    </location>
</feature>
<feature type="transmembrane region" description="Helical" evidence="1">
    <location>
        <begin position="20"/>
        <end position="39"/>
    </location>
</feature>
<feature type="domain" description="DUF418" evidence="2">
    <location>
        <begin position="248"/>
        <end position="394"/>
    </location>
</feature>
<evidence type="ECO:0000259" key="2">
    <source>
        <dbReference type="Pfam" id="PF04235"/>
    </source>
</evidence>
<dbReference type="AlphaFoldDB" id="B6BJL8"/>
<evidence type="ECO:0000256" key="1">
    <source>
        <dbReference type="SAM" id="Phobius"/>
    </source>
</evidence>
<evidence type="ECO:0000313" key="4">
    <source>
        <dbReference type="Proteomes" id="UP000006431"/>
    </source>
</evidence>
<dbReference type="PATRIC" id="fig|929558.5.peg.2731"/>
<dbReference type="OrthoDB" id="9807744at2"/>
<dbReference type="PANTHER" id="PTHR30590:SF2">
    <property type="entry name" value="INNER MEMBRANE PROTEIN"/>
    <property type="match status" value="1"/>
</dbReference>
<accession>B6BJL8</accession>
<feature type="transmembrane region" description="Helical" evidence="1">
    <location>
        <begin position="124"/>
        <end position="141"/>
    </location>
</feature>
<comment type="caution">
    <text evidence="3">The sequence shown here is derived from an EMBL/GenBank/DDBJ whole genome shotgun (WGS) entry which is preliminary data.</text>
</comment>
<reference evidence="3 4" key="1">
    <citation type="journal article" date="2012" name="Proc. Natl. Acad. Sci. U.S.A.">
        <title>Genome and physiology of a model Epsilonproteobacterium responsible for sulfide detoxification in marine oxygen depletion zones.</title>
        <authorList>
            <person name="Grote J."/>
            <person name="Schott T."/>
            <person name="Bruckner C.G."/>
            <person name="Glockner F.O."/>
            <person name="Jost G."/>
            <person name="Teeling H."/>
            <person name="Labrenz M."/>
            <person name="Jurgens K."/>
        </authorList>
    </citation>
    <scope>NUCLEOTIDE SEQUENCE [LARGE SCALE GENOMIC DNA]</scope>
    <source>
        <strain evidence="3 4">GD1</strain>
    </source>
</reference>